<gene>
    <name evidence="1" type="ORF">L195_g046092</name>
</gene>
<protein>
    <submittedName>
        <fullName evidence="1">Uncharacterized protein</fullName>
    </submittedName>
</protein>
<sequence>DGRVEENVDLRNGVESVRSVSTKHIDLLRPFARSNSKGRAAIIDRSYDPVVSIFSALHPPVALHPMLLFPVGVSLCIPA</sequence>
<comment type="caution">
    <text evidence="1">The sequence shown here is derived from an EMBL/GenBank/DDBJ whole genome shotgun (WGS) entry which is preliminary data.</text>
</comment>
<name>A0A2K3MGU9_TRIPR</name>
<evidence type="ECO:0000313" key="1">
    <source>
        <dbReference type="EMBL" id="PNX89969.1"/>
    </source>
</evidence>
<proteinExistence type="predicted"/>
<dbReference type="Proteomes" id="UP000236291">
    <property type="component" value="Unassembled WGS sequence"/>
</dbReference>
<dbReference type="AlphaFoldDB" id="A0A2K3MGU9"/>
<reference evidence="1 2" key="2">
    <citation type="journal article" date="2017" name="Front. Plant Sci.">
        <title>Gene Classification and Mining of Molecular Markers Useful in Red Clover (Trifolium pratense) Breeding.</title>
        <authorList>
            <person name="Istvanek J."/>
            <person name="Dluhosova J."/>
            <person name="Dluhos P."/>
            <person name="Patkova L."/>
            <person name="Nedelnik J."/>
            <person name="Repkova J."/>
        </authorList>
    </citation>
    <scope>NUCLEOTIDE SEQUENCE [LARGE SCALE GENOMIC DNA]</scope>
    <source>
        <strain evidence="2">cv. Tatra</strain>
        <tissue evidence="1">Young leaves</tissue>
    </source>
</reference>
<feature type="non-terminal residue" evidence="1">
    <location>
        <position position="1"/>
    </location>
</feature>
<organism evidence="1 2">
    <name type="scientific">Trifolium pratense</name>
    <name type="common">Red clover</name>
    <dbReference type="NCBI Taxonomy" id="57577"/>
    <lineage>
        <taxon>Eukaryota</taxon>
        <taxon>Viridiplantae</taxon>
        <taxon>Streptophyta</taxon>
        <taxon>Embryophyta</taxon>
        <taxon>Tracheophyta</taxon>
        <taxon>Spermatophyta</taxon>
        <taxon>Magnoliopsida</taxon>
        <taxon>eudicotyledons</taxon>
        <taxon>Gunneridae</taxon>
        <taxon>Pentapetalae</taxon>
        <taxon>rosids</taxon>
        <taxon>fabids</taxon>
        <taxon>Fabales</taxon>
        <taxon>Fabaceae</taxon>
        <taxon>Papilionoideae</taxon>
        <taxon>50 kb inversion clade</taxon>
        <taxon>NPAAA clade</taxon>
        <taxon>Hologalegina</taxon>
        <taxon>IRL clade</taxon>
        <taxon>Trifolieae</taxon>
        <taxon>Trifolium</taxon>
    </lineage>
</organism>
<reference evidence="1 2" key="1">
    <citation type="journal article" date="2014" name="Am. J. Bot.">
        <title>Genome assembly and annotation for red clover (Trifolium pratense; Fabaceae).</title>
        <authorList>
            <person name="Istvanek J."/>
            <person name="Jaros M."/>
            <person name="Krenek A."/>
            <person name="Repkova J."/>
        </authorList>
    </citation>
    <scope>NUCLEOTIDE SEQUENCE [LARGE SCALE GENOMIC DNA]</scope>
    <source>
        <strain evidence="2">cv. Tatra</strain>
        <tissue evidence="1">Young leaves</tissue>
    </source>
</reference>
<dbReference type="EMBL" id="ASHM01061441">
    <property type="protein sequence ID" value="PNX89969.1"/>
    <property type="molecule type" value="Genomic_DNA"/>
</dbReference>
<accession>A0A2K3MGU9</accession>
<evidence type="ECO:0000313" key="2">
    <source>
        <dbReference type="Proteomes" id="UP000236291"/>
    </source>
</evidence>